<organism evidence="4 5">
    <name type="scientific">Actinomycetospora chibensis</name>
    <dbReference type="NCBI Taxonomy" id="663606"/>
    <lineage>
        <taxon>Bacteria</taxon>
        <taxon>Bacillati</taxon>
        <taxon>Actinomycetota</taxon>
        <taxon>Actinomycetes</taxon>
        <taxon>Pseudonocardiales</taxon>
        <taxon>Pseudonocardiaceae</taxon>
        <taxon>Actinomycetospora</taxon>
    </lineage>
</organism>
<comment type="caution">
    <text evidence="4">The sequence shown here is derived from an EMBL/GenBank/DDBJ whole genome shotgun (WGS) entry which is preliminary data.</text>
</comment>
<feature type="domain" description="FAD-binding" evidence="3">
    <location>
        <begin position="6"/>
        <end position="341"/>
    </location>
</feature>
<evidence type="ECO:0000259" key="3">
    <source>
        <dbReference type="Pfam" id="PF01494"/>
    </source>
</evidence>
<accession>A0ABV9RDR2</accession>
<dbReference type="EMBL" id="JBHSIM010000004">
    <property type="protein sequence ID" value="MFC4831332.1"/>
    <property type="molecule type" value="Genomic_DNA"/>
</dbReference>
<keyword evidence="1" id="KW-0560">Oxidoreductase</keyword>
<dbReference type="InterPro" id="IPR050631">
    <property type="entry name" value="PheA/TfdB_FAD_monoxygenase"/>
</dbReference>
<dbReference type="NCBIfam" id="NF004833">
    <property type="entry name" value="PRK06185.1-1"/>
    <property type="match status" value="1"/>
</dbReference>
<dbReference type="PRINTS" id="PR00420">
    <property type="entry name" value="RNGMNOXGNASE"/>
</dbReference>
<dbReference type="Gene3D" id="3.50.50.60">
    <property type="entry name" value="FAD/NAD(P)-binding domain"/>
    <property type="match status" value="2"/>
</dbReference>
<dbReference type="SUPFAM" id="SSF51905">
    <property type="entry name" value="FAD/NAD(P)-binding domain"/>
    <property type="match status" value="1"/>
</dbReference>
<reference evidence="5" key="1">
    <citation type="journal article" date="2019" name="Int. J. Syst. Evol. Microbiol.">
        <title>The Global Catalogue of Microorganisms (GCM) 10K type strain sequencing project: providing services to taxonomists for standard genome sequencing and annotation.</title>
        <authorList>
            <consortium name="The Broad Institute Genomics Platform"/>
            <consortium name="The Broad Institute Genome Sequencing Center for Infectious Disease"/>
            <person name="Wu L."/>
            <person name="Ma J."/>
        </authorList>
    </citation>
    <scope>NUCLEOTIDE SEQUENCE [LARGE SCALE GENOMIC DNA]</scope>
    <source>
        <strain evidence="5">CCUG 50347</strain>
    </source>
</reference>
<feature type="region of interest" description="Disordered" evidence="2">
    <location>
        <begin position="420"/>
        <end position="446"/>
    </location>
</feature>
<keyword evidence="5" id="KW-1185">Reference proteome</keyword>
<sequence length="446" mass="48528">MAQQRTTCAIVGGGPAGIVLGLVLARAGVEVTVLEKHGDFLRDFRGDTVHVSTMTLIDELGLWDRFAELPWKPIEQARVVLDAGPATVADLSRLPVRHPFIAMVPQWHLLDMLAAAAEEEPTFTLLRHAEVTDLRRRGGRVAGVRWRDRTEGSGDAGDTEHDLAADLVVACDGRSSRVRDLTGLPLRDHPVPMDVWWFRLPRGEGDDPAGGLGRVTEGRFVIMLDRGDYYQVGYLIPRGADAEHRRQPIQTLRDDLRDLHPWLGDRVDGVASWDDVKLLRVTLDRLRRWSAPGVLCLGDAAHAMSPVGGVGINLAVQDAVAAARLLAPVLAAAPADPAMVDRAAARVQRRRWWPTWATQTGQRLAHRGVIAAVLGEGEQAPGRERLPLPLRLLQRVPALQVIPAYLVGVGVLPEHAPSWARRDGQPASAKNSSALPSGSTNDSAQP</sequence>
<proteinExistence type="predicted"/>
<dbReference type="PANTHER" id="PTHR43476">
    <property type="entry name" value="3-(3-HYDROXY-PHENYL)PROPIONATE/3-HYDROXYCINNAMIC ACID HYDROXYLASE"/>
    <property type="match status" value="1"/>
</dbReference>
<dbReference type="RefSeq" id="WP_274192304.1">
    <property type="nucleotide sequence ID" value="NZ_BAABHN010000004.1"/>
</dbReference>
<dbReference type="Proteomes" id="UP001595909">
    <property type="component" value="Unassembled WGS sequence"/>
</dbReference>
<name>A0ABV9RDR2_9PSEU</name>
<dbReference type="InterPro" id="IPR036188">
    <property type="entry name" value="FAD/NAD-bd_sf"/>
</dbReference>
<dbReference type="Pfam" id="PF01494">
    <property type="entry name" value="FAD_binding_3"/>
    <property type="match status" value="1"/>
</dbReference>
<evidence type="ECO:0000313" key="5">
    <source>
        <dbReference type="Proteomes" id="UP001595909"/>
    </source>
</evidence>
<evidence type="ECO:0000256" key="2">
    <source>
        <dbReference type="SAM" id="MobiDB-lite"/>
    </source>
</evidence>
<dbReference type="PANTHER" id="PTHR43476:SF5">
    <property type="entry name" value="FAD-DEPENDENT MONOOXYGENASE"/>
    <property type="match status" value="1"/>
</dbReference>
<evidence type="ECO:0000313" key="4">
    <source>
        <dbReference type="EMBL" id="MFC4831332.1"/>
    </source>
</evidence>
<protein>
    <submittedName>
        <fullName evidence="4">FAD-dependent oxidoreductase</fullName>
    </submittedName>
</protein>
<dbReference type="NCBIfam" id="NF004834">
    <property type="entry name" value="PRK06185.1-3"/>
    <property type="match status" value="1"/>
</dbReference>
<dbReference type="InterPro" id="IPR002938">
    <property type="entry name" value="FAD-bd"/>
</dbReference>
<feature type="compositionally biased region" description="Polar residues" evidence="2">
    <location>
        <begin position="428"/>
        <end position="446"/>
    </location>
</feature>
<gene>
    <name evidence="4" type="ORF">ACFPEL_02810</name>
</gene>
<evidence type="ECO:0000256" key="1">
    <source>
        <dbReference type="ARBA" id="ARBA00023002"/>
    </source>
</evidence>